<name>A0A124VEB0_9BURK</name>
<dbReference type="EMBL" id="LPHB01000050">
    <property type="protein sequence ID" value="KWA60388.1"/>
    <property type="molecule type" value="Genomic_DNA"/>
</dbReference>
<dbReference type="Proteomes" id="UP000068603">
    <property type="component" value="Unassembled WGS sequence"/>
</dbReference>
<gene>
    <name evidence="1" type="ORF">WT44_18110</name>
</gene>
<dbReference type="InterPro" id="IPR016541">
    <property type="entry name" value="UCP008505"/>
</dbReference>
<dbReference type="RefSeq" id="WP_059565899.1">
    <property type="nucleotide sequence ID" value="NZ_CP013461.1"/>
</dbReference>
<protein>
    <submittedName>
        <fullName evidence="1">DNA-binding protein</fullName>
    </submittedName>
</protein>
<dbReference type="GO" id="GO:0003677">
    <property type="term" value="F:DNA binding"/>
    <property type="evidence" value="ECO:0007669"/>
    <property type="project" value="UniProtKB-KW"/>
</dbReference>
<keyword evidence="1" id="KW-0238">DNA-binding</keyword>
<dbReference type="STRING" id="1503054.WT74_30895"/>
<comment type="caution">
    <text evidence="1">The sequence shown here is derived from an EMBL/GenBank/DDBJ whole genome shotgun (WGS) entry which is preliminary data.</text>
</comment>
<accession>A0A124VEB0</accession>
<organism evidence="1">
    <name type="scientific">Burkholderia stagnalis</name>
    <dbReference type="NCBI Taxonomy" id="1503054"/>
    <lineage>
        <taxon>Bacteria</taxon>
        <taxon>Pseudomonadati</taxon>
        <taxon>Pseudomonadota</taxon>
        <taxon>Betaproteobacteria</taxon>
        <taxon>Burkholderiales</taxon>
        <taxon>Burkholderiaceae</taxon>
        <taxon>Burkholderia</taxon>
        <taxon>Burkholderia cepacia complex</taxon>
    </lineage>
</organism>
<dbReference type="Pfam" id="PF14367">
    <property type="entry name" value="DUF4411"/>
    <property type="match status" value="1"/>
</dbReference>
<evidence type="ECO:0000313" key="1">
    <source>
        <dbReference type="EMBL" id="KWA60388.1"/>
    </source>
</evidence>
<reference evidence="1 2" key="1">
    <citation type="submission" date="2015-11" db="EMBL/GenBank/DDBJ databases">
        <title>Expanding the genomic diversity of Burkholderia species for the development of highly accurate diagnostics.</title>
        <authorList>
            <person name="Sahl J."/>
            <person name="Keim P."/>
            <person name="Wagner D."/>
        </authorList>
    </citation>
    <scope>NUCLEOTIDE SEQUENCE [LARGE SCALE GENOMIC DNA]</scope>
    <source>
        <strain evidence="1 2">MSMB1960WGS</strain>
    </source>
</reference>
<dbReference type="AlphaFoldDB" id="A0A124VEB0"/>
<dbReference type="GeneID" id="93055044"/>
<evidence type="ECO:0000313" key="2">
    <source>
        <dbReference type="Proteomes" id="UP000068603"/>
    </source>
</evidence>
<dbReference type="KEGG" id="bstg:WT74_30895"/>
<sequence>MKLYLLDANVLITANRDYYSMEMVPVFWEWLLHMAECGHVKMPIETLEEVRDGGGKAKKDALVTWLNRADVYEKLVLQEDAAPEIVASVIAKGYAPDLDETELEEVGRDPFLIAYAVADPDNRVVVSIEVSAPAKKRANRRVPDVCHDNGVSVCNTFTMLRELGFTTAWTKPAA</sequence>
<proteinExistence type="predicted"/>